<dbReference type="InterPro" id="IPR007963">
    <property type="entry name" value="Peptidase_M61_catalytic"/>
</dbReference>
<organism evidence="4 5">
    <name type="scientific">Bizionia echini</name>
    <dbReference type="NCBI Taxonomy" id="649333"/>
    <lineage>
        <taxon>Bacteria</taxon>
        <taxon>Pseudomonadati</taxon>
        <taxon>Bacteroidota</taxon>
        <taxon>Flavobacteriia</taxon>
        <taxon>Flavobacteriales</taxon>
        <taxon>Flavobacteriaceae</taxon>
        <taxon>Bizionia</taxon>
    </lineage>
</organism>
<feature type="chain" id="PRO_5011584224" evidence="1">
    <location>
        <begin position="34"/>
        <end position="648"/>
    </location>
</feature>
<sequence>MCNTLYFWSSSKKLNFLIMKKTLAIIGFSTLLAACGSSSKTSSDDLATSNPIETVIDITKVSDDKVPVTINPGRFTVETVTYRLPKVVQGTYSISDFGKYIDTFLAFDYSGNPMPTNKVDTNTWTIANAEQLDYVTYLVNDTFDQEEVGGIGGDVPFSPAGTNIEPNNYVLNLHGFIGYFESLKNSQYKLDVIAPTDFVRTSALQIADTKTSADGNVTTSSYFAPRYFDITDNPMMYGKLDVEEFQVGDIKIVLSVYSPNGIHTAAGMKEAMQKMMLAQKTYLGDINSTPRYDIYVYLSDGKADSPKGFGALEHHTSTVVVMPESMPQSALDKSMIDIVSHEFFHIVTPLSVHSEDIHYFDYYEPTFSKHLWMYEGVTEYFATLFQVDQGLVSEDDFYKKIMDKIGAAKGMNDAMSFTIMSENVLDEPYSNQYYNVYQKGALIGMCLDILIREGSDGKRGILSLMKELSMKYGKNKPFDDDKIIDEIVAMTYPTLRTFFDNHVIGDVPIDYNVFFEKVGLEIGEGQVKTNYIQGNGALIVSANQGEGTIFFTENVLGNSFWKEQGAMPNDVIKSIDGTPVSLQNANKVFQDVFGWKEGQDINVVLSRDGKDIIIKTTLTPTYTKGNSLHAKANATDAQKELRNAWLKG</sequence>
<dbReference type="Gene3D" id="1.10.390.10">
    <property type="entry name" value="Neutral Protease Domain 2"/>
    <property type="match status" value="1"/>
</dbReference>
<keyword evidence="4" id="KW-0645">Protease</keyword>
<keyword evidence="5" id="KW-1185">Reference proteome</keyword>
<evidence type="ECO:0000313" key="4">
    <source>
        <dbReference type="EMBL" id="SFN65302.1"/>
    </source>
</evidence>
<dbReference type="Gene3D" id="2.30.42.10">
    <property type="match status" value="1"/>
</dbReference>
<keyword evidence="1" id="KW-0732">Signal</keyword>
<feature type="domain" description="Peptidase M61 catalytic" evidence="2">
    <location>
        <begin position="335"/>
        <end position="443"/>
    </location>
</feature>
<evidence type="ECO:0000259" key="2">
    <source>
        <dbReference type="Pfam" id="PF05299"/>
    </source>
</evidence>
<evidence type="ECO:0000256" key="1">
    <source>
        <dbReference type="SAM" id="SignalP"/>
    </source>
</evidence>
<dbReference type="Pfam" id="PF05299">
    <property type="entry name" value="Peptidase_M61"/>
    <property type="match status" value="1"/>
</dbReference>
<dbReference type="Gene3D" id="2.60.40.3650">
    <property type="match status" value="1"/>
</dbReference>
<dbReference type="Pfam" id="PF17899">
    <property type="entry name" value="Peptidase_M61_N"/>
    <property type="match status" value="1"/>
</dbReference>
<name>A0A1I5ASE3_9FLAO</name>
<evidence type="ECO:0000259" key="3">
    <source>
        <dbReference type="Pfam" id="PF17899"/>
    </source>
</evidence>
<dbReference type="GO" id="GO:0006508">
    <property type="term" value="P:proteolysis"/>
    <property type="evidence" value="ECO:0007669"/>
    <property type="project" value="UniProtKB-KW"/>
</dbReference>
<reference evidence="5" key="1">
    <citation type="submission" date="2016-10" db="EMBL/GenBank/DDBJ databases">
        <authorList>
            <person name="Varghese N."/>
            <person name="Submissions S."/>
        </authorList>
    </citation>
    <scope>NUCLEOTIDE SEQUENCE [LARGE SCALE GENOMIC DNA]</scope>
    <source>
        <strain evidence="5">DSM 23925</strain>
    </source>
</reference>
<feature type="signal peptide" evidence="1">
    <location>
        <begin position="1"/>
        <end position="33"/>
    </location>
</feature>
<proteinExistence type="predicted"/>
<dbReference type="InterPro" id="IPR036034">
    <property type="entry name" value="PDZ_sf"/>
</dbReference>
<dbReference type="InterPro" id="IPR040756">
    <property type="entry name" value="Peptidase_M61_N"/>
</dbReference>
<feature type="domain" description="Peptidase M61 N-terminal" evidence="3">
    <location>
        <begin position="56"/>
        <end position="239"/>
    </location>
</feature>
<keyword evidence="4" id="KW-0482">Metalloprotease</keyword>
<evidence type="ECO:0000313" key="5">
    <source>
        <dbReference type="Proteomes" id="UP000198705"/>
    </source>
</evidence>
<protein>
    <submittedName>
        <fullName evidence="4">Predicted metalloprotease, contains C-terminal PDZ domain</fullName>
    </submittedName>
</protein>
<dbReference type="SUPFAM" id="SSF50156">
    <property type="entry name" value="PDZ domain-like"/>
    <property type="match status" value="1"/>
</dbReference>
<dbReference type="STRING" id="649333.SAMN04487989_102249"/>
<accession>A0A1I5ASE3</accession>
<dbReference type="GO" id="GO:0008237">
    <property type="term" value="F:metallopeptidase activity"/>
    <property type="evidence" value="ECO:0007669"/>
    <property type="project" value="UniProtKB-KW"/>
</dbReference>
<keyword evidence="4" id="KW-0378">Hydrolase</keyword>
<gene>
    <name evidence="4" type="ORF">SAMN04487989_102249</name>
</gene>
<dbReference type="SUPFAM" id="SSF55486">
    <property type="entry name" value="Metalloproteases ('zincins'), catalytic domain"/>
    <property type="match status" value="1"/>
</dbReference>
<dbReference type="InterPro" id="IPR027268">
    <property type="entry name" value="Peptidase_M4/M1_CTD_sf"/>
</dbReference>
<dbReference type="Proteomes" id="UP000198705">
    <property type="component" value="Unassembled WGS sequence"/>
</dbReference>
<dbReference type="AlphaFoldDB" id="A0A1I5ASE3"/>
<dbReference type="EMBL" id="FOVN01000002">
    <property type="protein sequence ID" value="SFN65302.1"/>
    <property type="molecule type" value="Genomic_DNA"/>
</dbReference>